<dbReference type="Proteomes" id="UP000236305">
    <property type="component" value="Unassembled WGS sequence"/>
</dbReference>
<comment type="caution">
    <text evidence="1">The sequence shown here is derived from an EMBL/GenBank/DDBJ whole genome shotgun (WGS) entry which is preliminary data.</text>
</comment>
<dbReference type="AlphaFoldDB" id="A0AA44WSI5"/>
<dbReference type="Gene3D" id="3.40.50.1580">
    <property type="entry name" value="Nucleoside phosphorylase domain"/>
    <property type="match status" value="1"/>
</dbReference>
<reference evidence="1 2" key="1">
    <citation type="submission" date="2017-12" db="EMBL/GenBank/DDBJ databases">
        <title>Comparative genomics yields insights into virulence evolution of Verticillium dahliae.</title>
        <authorList>
            <person name="Fan R."/>
            <person name="Armitage A.D."/>
            <person name="Cascant-Lopez E."/>
            <person name="Sobczyk M."/>
            <person name="Cockerton H.M."/>
            <person name="Harrison R.J."/>
        </authorList>
    </citation>
    <scope>NUCLEOTIDE SEQUENCE [LARGE SCALE GENOMIC DNA]</scope>
    <source>
        <strain evidence="1 2">12008</strain>
    </source>
</reference>
<proteinExistence type="predicted"/>
<dbReference type="GO" id="GO:0003824">
    <property type="term" value="F:catalytic activity"/>
    <property type="evidence" value="ECO:0007669"/>
    <property type="project" value="InterPro"/>
</dbReference>
<sequence>MTSLKALDSTDSYTIAWISALPIERAAAEAMLDQDHEPPTISLDTSPTRTFIHRVGWDSITL</sequence>
<dbReference type="GO" id="GO:0009116">
    <property type="term" value="P:nucleoside metabolic process"/>
    <property type="evidence" value="ECO:0007669"/>
    <property type="project" value="InterPro"/>
</dbReference>
<protein>
    <submittedName>
        <fullName evidence="1">Uncharacterized protein</fullName>
    </submittedName>
</protein>
<dbReference type="EMBL" id="MPSH01000002">
    <property type="protein sequence ID" value="PNH36151.1"/>
    <property type="molecule type" value="Genomic_DNA"/>
</dbReference>
<accession>A0AA44WSI5</accession>
<evidence type="ECO:0000313" key="2">
    <source>
        <dbReference type="Proteomes" id="UP000236305"/>
    </source>
</evidence>
<evidence type="ECO:0000313" key="1">
    <source>
        <dbReference type="EMBL" id="PNH36151.1"/>
    </source>
</evidence>
<name>A0AA44WSI5_VERDA</name>
<organism evidence="1 2">
    <name type="scientific">Verticillium dahliae</name>
    <name type="common">Verticillium wilt</name>
    <dbReference type="NCBI Taxonomy" id="27337"/>
    <lineage>
        <taxon>Eukaryota</taxon>
        <taxon>Fungi</taxon>
        <taxon>Dikarya</taxon>
        <taxon>Ascomycota</taxon>
        <taxon>Pezizomycotina</taxon>
        <taxon>Sordariomycetes</taxon>
        <taxon>Hypocreomycetidae</taxon>
        <taxon>Glomerellales</taxon>
        <taxon>Plectosphaerellaceae</taxon>
        <taxon>Verticillium</taxon>
    </lineage>
</organism>
<dbReference type="InterPro" id="IPR035994">
    <property type="entry name" value="Nucleoside_phosphorylase_sf"/>
</dbReference>
<gene>
    <name evidence="1" type="ORF">BJF96_g793</name>
</gene>